<dbReference type="PANTHER" id="PTHR23003">
    <property type="entry name" value="RNA RECOGNITION MOTIF RRM DOMAIN CONTAINING PROTEIN"/>
    <property type="match status" value="1"/>
</dbReference>
<feature type="compositionally biased region" description="Low complexity" evidence="3">
    <location>
        <begin position="15"/>
        <end position="27"/>
    </location>
</feature>
<keyword evidence="1 2" id="KW-0694">RNA-binding</keyword>
<dbReference type="SMART" id="SM00360">
    <property type="entry name" value="RRM"/>
    <property type="match status" value="4"/>
</dbReference>
<feature type="domain" description="RRM" evidence="4">
    <location>
        <begin position="300"/>
        <end position="381"/>
    </location>
</feature>
<evidence type="ECO:0000256" key="2">
    <source>
        <dbReference type="PROSITE-ProRule" id="PRU00176"/>
    </source>
</evidence>
<dbReference type="CDD" id="cd00590">
    <property type="entry name" value="RRM_SF"/>
    <property type="match status" value="2"/>
</dbReference>
<dbReference type="InterPro" id="IPR050374">
    <property type="entry name" value="RRT5_SRSF_SR"/>
</dbReference>
<sequence length="481" mass="52172">MAPKTKNSKKKPHKATAVATVSASAKSKAGKTKNKKRAERIAQASPYQAKHACKGGDEKDEEEEVDDVEVVEVVEDVEDVEDVEMEQEASVTDSIGCRVFVGNFSWSTKAEGLKAHMQAAGPVEHAVVLGSNNGTSIGCGVVTYATEEAAKNAIATLQETELDGRKIFIREDRQAPVTERRLQASPHQAKHERKGGNEKDVEMEQDSSVGCRVFISNMSWRTKSEGLKAHMQAAGPVELATVLVSNGRSSGCGVVTYATEETAKKAIATLHDSELDGRKIFAREDRQAQPVFTPKPNRGTRVYVGNVDRSVKWQNLKDHMKKAGTVVYADILEQYAGRSKGSGLVGGMVEYATAEEAAKAIAELHDTELGGRLIFVREDREPEGVSISKLARRPTGSRQGGGRQLFVGNLPNDTNRQKLKDLFRTIGAVERADVAQDSAGRPRGFGTVRYSSAADASKAIKRLDGKELEGQAIKVRLDKRG</sequence>
<evidence type="ECO:0000313" key="6">
    <source>
        <dbReference type="Proteomes" id="UP001632037"/>
    </source>
</evidence>
<feature type="region of interest" description="Disordered" evidence="3">
    <location>
        <begin position="176"/>
        <end position="203"/>
    </location>
</feature>
<evidence type="ECO:0000259" key="4">
    <source>
        <dbReference type="PROSITE" id="PS50102"/>
    </source>
</evidence>
<feature type="domain" description="RRM" evidence="4">
    <location>
        <begin position="97"/>
        <end position="174"/>
    </location>
</feature>
<dbReference type="PROSITE" id="PS50102">
    <property type="entry name" value="RRM"/>
    <property type="match status" value="4"/>
</dbReference>
<comment type="caution">
    <text evidence="5">The sequence shown here is derived from an EMBL/GenBank/DDBJ whole genome shotgun (WGS) entry which is preliminary data.</text>
</comment>
<dbReference type="PANTHER" id="PTHR23003:SF3">
    <property type="entry name" value="FI21236P1-RELATED"/>
    <property type="match status" value="1"/>
</dbReference>
<evidence type="ECO:0000256" key="3">
    <source>
        <dbReference type="SAM" id="MobiDB-lite"/>
    </source>
</evidence>
<dbReference type="Pfam" id="PF00076">
    <property type="entry name" value="RRM_1"/>
    <property type="match status" value="4"/>
</dbReference>
<dbReference type="Gene3D" id="3.30.70.330">
    <property type="match status" value="4"/>
</dbReference>
<protein>
    <recommendedName>
        <fullName evidence="4">RRM domain-containing protein</fullName>
    </recommendedName>
</protein>
<evidence type="ECO:0000313" key="5">
    <source>
        <dbReference type="EMBL" id="KAL3660079.1"/>
    </source>
</evidence>
<dbReference type="InterPro" id="IPR035979">
    <property type="entry name" value="RBD_domain_sf"/>
</dbReference>
<feature type="compositionally biased region" description="Basic residues" evidence="3">
    <location>
        <begin position="1"/>
        <end position="14"/>
    </location>
</feature>
<evidence type="ECO:0000256" key="1">
    <source>
        <dbReference type="ARBA" id="ARBA00022884"/>
    </source>
</evidence>
<dbReference type="SUPFAM" id="SSF54928">
    <property type="entry name" value="RNA-binding domain, RBD"/>
    <property type="match status" value="3"/>
</dbReference>
<dbReference type="InterPro" id="IPR012677">
    <property type="entry name" value="Nucleotide-bd_a/b_plait_sf"/>
</dbReference>
<proteinExistence type="predicted"/>
<keyword evidence="6" id="KW-1185">Reference proteome</keyword>
<feature type="domain" description="RRM" evidence="4">
    <location>
        <begin position="403"/>
        <end position="480"/>
    </location>
</feature>
<dbReference type="GO" id="GO:0003723">
    <property type="term" value="F:RNA binding"/>
    <property type="evidence" value="ECO:0007669"/>
    <property type="project" value="UniProtKB-UniRule"/>
</dbReference>
<dbReference type="AlphaFoldDB" id="A0ABD3F4S0"/>
<dbReference type="Proteomes" id="UP001632037">
    <property type="component" value="Unassembled WGS sequence"/>
</dbReference>
<dbReference type="InterPro" id="IPR000504">
    <property type="entry name" value="RRM_dom"/>
</dbReference>
<feature type="domain" description="RRM" evidence="4">
    <location>
        <begin position="211"/>
        <end position="287"/>
    </location>
</feature>
<accession>A0ABD3F4S0</accession>
<feature type="compositionally biased region" description="Basic residues" evidence="3">
    <location>
        <begin position="28"/>
        <end position="38"/>
    </location>
</feature>
<organism evidence="5 6">
    <name type="scientific">Phytophthora oleae</name>
    <dbReference type="NCBI Taxonomy" id="2107226"/>
    <lineage>
        <taxon>Eukaryota</taxon>
        <taxon>Sar</taxon>
        <taxon>Stramenopiles</taxon>
        <taxon>Oomycota</taxon>
        <taxon>Peronosporomycetes</taxon>
        <taxon>Peronosporales</taxon>
        <taxon>Peronosporaceae</taxon>
        <taxon>Phytophthora</taxon>
    </lineage>
</organism>
<reference evidence="5 6" key="1">
    <citation type="submission" date="2024-09" db="EMBL/GenBank/DDBJ databases">
        <title>Genome sequencing and assembly of Phytophthora oleae, isolate VK10A, causative agent of rot of olive drupes.</title>
        <authorList>
            <person name="Conti Taguali S."/>
            <person name="Riolo M."/>
            <person name="La Spada F."/>
            <person name="Cacciola S.O."/>
            <person name="Dionisio G."/>
        </authorList>
    </citation>
    <scope>NUCLEOTIDE SEQUENCE [LARGE SCALE GENOMIC DNA]</scope>
    <source>
        <strain evidence="5 6">VK10A</strain>
    </source>
</reference>
<name>A0ABD3F4S0_9STRA</name>
<dbReference type="EMBL" id="JBIMZQ010000043">
    <property type="protein sequence ID" value="KAL3660079.1"/>
    <property type="molecule type" value="Genomic_DNA"/>
</dbReference>
<feature type="region of interest" description="Disordered" evidence="3">
    <location>
        <begin position="1"/>
        <end position="65"/>
    </location>
</feature>
<gene>
    <name evidence="5" type="ORF">V7S43_015001</name>
</gene>